<dbReference type="AlphaFoldDB" id="A0A438FGA0"/>
<dbReference type="Proteomes" id="UP000288805">
    <property type="component" value="Unassembled WGS sequence"/>
</dbReference>
<gene>
    <name evidence="2" type="ORF">CK203_106019</name>
</gene>
<protein>
    <submittedName>
        <fullName evidence="2">Uncharacterized protein</fullName>
    </submittedName>
</protein>
<organism evidence="2 3">
    <name type="scientific">Vitis vinifera</name>
    <name type="common">Grape</name>
    <dbReference type="NCBI Taxonomy" id="29760"/>
    <lineage>
        <taxon>Eukaryota</taxon>
        <taxon>Viridiplantae</taxon>
        <taxon>Streptophyta</taxon>
        <taxon>Embryophyta</taxon>
        <taxon>Tracheophyta</taxon>
        <taxon>Spermatophyta</taxon>
        <taxon>Magnoliopsida</taxon>
        <taxon>eudicotyledons</taxon>
        <taxon>Gunneridae</taxon>
        <taxon>Pentapetalae</taxon>
        <taxon>rosids</taxon>
        <taxon>Vitales</taxon>
        <taxon>Vitaceae</taxon>
        <taxon>Viteae</taxon>
        <taxon>Vitis</taxon>
    </lineage>
</organism>
<reference evidence="2 3" key="1">
    <citation type="journal article" date="2018" name="PLoS Genet.">
        <title>Population sequencing reveals clonal diversity and ancestral inbreeding in the grapevine cultivar Chardonnay.</title>
        <authorList>
            <person name="Roach M.J."/>
            <person name="Johnson D.L."/>
            <person name="Bohlmann J."/>
            <person name="van Vuuren H.J."/>
            <person name="Jones S.J."/>
            <person name="Pretorius I.S."/>
            <person name="Schmidt S.A."/>
            <person name="Borneman A.R."/>
        </authorList>
    </citation>
    <scope>NUCLEOTIDE SEQUENCE [LARGE SCALE GENOMIC DNA]</scope>
    <source>
        <strain evidence="3">cv. Chardonnay</strain>
        <tissue evidence="2">Leaf</tissue>
    </source>
</reference>
<comment type="caution">
    <text evidence="2">The sequence shown here is derived from an EMBL/GenBank/DDBJ whole genome shotgun (WGS) entry which is preliminary data.</text>
</comment>
<evidence type="ECO:0000313" key="3">
    <source>
        <dbReference type="Proteomes" id="UP000288805"/>
    </source>
</evidence>
<dbReference type="EMBL" id="QGNW01000913">
    <property type="protein sequence ID" value="RVW59015.1"/>
    <property type="molecule type" value="Genomic_DNA"/>
</dbReference>
<name>A0A438FGA0_VITVI</name>
<sequence length="85" mass="9466">MRDSFLQGTSQSIVTFQPFFDSMRIEHSSRTSVVGASASGYDGSRGEGTNNGSDPGNDEGMLDNNNKVDNHWHLLVKRFHTLYSR</sequence>
<evidence type="ECO:0000256" key="1">
    <source>
        <dbReference type="SAM" id="MobiDB-lite"/>
    </source>
</evidence>
<accession>A0A438FGA0</accession>
<evidence type="ECO:0000313" key="2">
    <source>
        <dbReference type="EMBL" id="RVW59015.1"/>
    </source>
</evidence>
<proteinExistence type="predicted"/>
<feature type="region of interest" description="Disordered" evidence="1">
    <location>
        <begin position="31"/>
        <end position="65"/>
    </location>
</feature>